<dbReference type="EMBL" id="AVOT02012585">
    <property type="protein sequence ID" value="MBW0494446.1"/>
    <property type="molecule type" value="Genomic_DNA"/>
</dbReference>
<dbReference type="OrthoDB" id="2532623at2759"/>
<reference evidence="1" key="1">
    <citation type="submission" date="2021-03" db="EMBL/GenBank/DDBJ databases">
        <title>Draft genome sequence of rust myrtle Austropuccinia psidii MF-1, a brazilian biotype.</title>
        <authorList>
            <person name="Quecine M.C."/>
            <person name="Pachon D.M.R."/>
            <person name="Bonatelli M.L."/>
            <person name="Correr F.H."/>
            <person name="Franceschini L.M."/>
            <person name="Leite T.F."/>
            <person name="Margarido G.R.A."/>
            <person name="Almeida C.A."/>
            <person name="Ferrarezi J.A."/>
            <person name="Labate C.A."/>
        </authorList>
    </citation>
    <scope>NUCLEOTIDE SEQUENCE</scope>
    <source>
        <strain evidence="1">MF-1</strain>
    </source>
</reference>
<proteinExistence type="predicted"/>
<dbReference type="SUPFAM" id="SSF58104">
    <property type="entry name" value="Methyl-accepting chemotaxis protein (MCP) signaling domain"/>
    <property type="match status" value="1"/>
</dbReference>
<gene>
    <name evidence="1" type="ORF">O181_034161</name>
</gene>
<organism evidence="1 2">
    <name type="scientific">Austropuccinia psidii MF-1</name>
    <dbReference type="NCBI Taxonomy" id="1389203"/>
    <lineage>
        <taxon>Eukaryota</taxon>
        <taxon>Fungi</taxon>
        <taxon>Dikarya</taxon>
        <taxon>Basidiomycota</taxon>
        <taxon>Pucciniomycotina</taxon>
        <taxon>Pucciniomycetes</taxon>
        <taxon>Pucciniales</taxon>
        <taxon>Sphaerophragmiaceae</taxon>
        <taxon>Austropuccinia</taxon>
    </lineage>
</organism>
<dbReference type="AlphaFoldDB" id="A0A9Q3D051"/>
<protein>
    <submittedName>
        <fullName evidence="1">Uncharacterized protein</fullName>
    </submittedName>
</protein>
<evidence type="ECO:0000313" key="2">
    <source>
        <dbReference type="Proteomes" id="UP000765509"/>
    </source>
</evidence>
<sequence>MMIFTSLLADSLNSSSLSGPSKLLASNIRWSTPTLPAAHCKFYFPPKFQDWKPNNFQEKPPIMPASKKTLRAQESRKKEAAGIKVATNAGGVPKKPDKPKTQCQIWQNLKELIYVLDSGVAIDGIYDAINTIYGIVEAIYGISDAINGISNPIYGIHNAINGIVKAINDIVKDIYGIFKAINGVFNAISDLDNGMNDLNNGIFNAINDIFKDIYGIVKANHAILEAIDGIFNAV</sequence>
<keyword evidence="2" id="KW-1185">Reference proteome</keyword>
<accession>A0A9Q3D051</accession>
<name>A0A9Q3D051_9BASI</name>
<evidence type="ECO:0000313" key="1">
    <source>
        <dbReference type="EMBL" id="MBW0494446.1"/>
    </source>
</evidence>
<comment type="caution">
    <text evidence="1">The sequence shown here is derived from an EMBL/GenBank/DDBJ whole genome shotgun (WGS) entry which is preliminary data.</text>
</comment>
<dbReference type="Proteomes" id="UP000765509">
    <property type="component" value="Unassembled WGS sequence"/>
</dbReference>